<dbReference type="EMBL" id="JAIGNQ010000003">
    <property type="protein sequence ID" value="MBX7488990.1"/>
    <property type="molecule type" value="Genomic_DNA"/>
</dbReference>
<proteinExistence type="predicted"/>
<gene>
    <name evidence="2" type="ORF">K3177_10745</name>
</gene>
<dbReference type="SUPFAM" id="SSF51004">
    <property type="entry name" value="C-terminal (heme d1) domain of cytochrome cd1-nitrite reductase"/>
    <property type="match status" value="1"/>
</dbReference>
<dbReference type="InterPro" id="IPR015943">
    <property type="entry name" value="WD40/YVTN_repeat-like_dom_sf"/>
</dbReference>
<reference evidence="2 3" key="1">
    <citation type="submission" date="2021-08" db="EMBL/GenBank/DDBJ databases">
        <title>Comparative Genomics Analysis of the Genus Qipengyuania Reveals Extensive Genetic Diversity and Metabolic Versatility, Including the Description of Fifteen Novel Species.</title>
        <authorList>
            <person name="Liu Y."/>
        </authorList>
    </citation>
    <scope>NUCLEOTIDE SEQUENCE [LARGE SCALE GENOMIC DNA]</scope>
    <source>
        <strain evidence="2 3">GH25</strain>
    </source>
</reference>
<accession>A0ABS7JJ02</accession>
<sequence>MGWAAASLLVLRQRGSGQEPQRHARNGCQQAVARCARSLHRRASDERRSDGRILRPAQGVAGRTERRQDRRVVSRFALLLTLPLAVACAPVAGGGDALSSPAPDAEGALFVAGKFGNTLSKVDLASGEAVKTVDSCANPHELATSPDEKHVALACYGGQTVDIFSTTDLSRVASIDLGENARPHGIVWHANGDLYATAEGRKSVFWIRDPLGEAETFEFGSGQEGTHMLAVAPDGLHAWTTNLGSRTVSLIDLKTRRAPQSVEVGEEPEGIWLSDDGDTLWVSARGSNAAFKLDPRTLEVRQRIETGNFPLRITVRPQGDYAVTSNLSDGGLSVIDIATGKVVRNIKVSGPDQAEAKTQVTILFSPNGERIYVAETMANTIAEVDFASGRVLRRLPGTGGGDGLAIIE</sequence>
<dbReference type="PANTHER" id="PTHR47197:SF3">
    <property type="entry name" value="DIHYDRO-HEME D1 DEHYDROGENASE"/>
    <property type="match status" value="1"/>
</dbReference>
<dbReference type="InterPro" id="IPR011964">
    <property type="entry name" value="YVTN_b-propeller_repeat"/>
</dbReference>
<dbReference type="NCBIfam" id="TIGR02276">
    <property type="entry name" value="beta_rpt_yvtn"/>
    <property type="match status" value="1"/>
</dbReference>
<keyword evidence="3" id="KW-1185">Reference proteome</keyword>
<dbReference type="Pfam" id="PF10282">
    <property type="entry name" value="Lactonase"/>
    <property type="match status" value="1"/>
</dbReference>
<comment type="caution">
    <text evidence="2">The sequence shown here is derived from an EMBL/GenBank/DDBJ whole genome shotgun (WGS) entry which is preliminary data.</text>
</comment>
<dbReference type="PANTHER" id="PTHR47197">
    <property type="entry name" value="PROTEIN NIRF"/>
    <property type="match status" value="1"/>
</dbReference>
<protein>
    <submittedName>
        <fullName evidence="2">YncE family protein</fullName>
    </submittedName>
</protein>
<feature type="region of interest" description="Disordered" evidence="1">
    <location>
        <begin position="39"/>
        <end position="66"/>
    </location>
</feature>
<dbReference type="InterPro" id="IPR051200">
    <property type="entry name" value="Host-pathogen_enzymatic-act"/>
</dbReference>
<organism evidence="2 3">
    <name type="scientific">Qipengyuania pacifica</name>
    <dbReference type="NCBI Taxonomy" id="2860199"/>
    <lineage>
        <taxon>Bacteria</taxon>
        <taxon>Pseudomonadati</taxon>
        <taxon>Pseudomonadota</taxon>
        <taxon>Alphaproteobacteria</taxon>
        <taxon>Sphingomonadales</taxon>
        <taxon>Erythrobacteraceae</taxon>
        <taxon>Qipengyuania</taxon>
    </lineage>
</organism>
<dbReference type="Proteomes" id="UP000776651">
    <property type="component" value="Unassembled WGS sequence"/>
</dbReference>
<dbReference type="InterPro" id="IPR019405">
    <property type="entry name" value="Lactonase_7-beta_prop"/>
</dbReference>
<evidence type="ECO:0000313" key="3">
    <source>
        <dbReference type="Proteomes" id="UP000776651"/>
    </source>
</evidence>
<dbReference type="Gene3D" id="2.130.10.10">
    <property type="entry name" value="YVTN repeat-like/Quinoprotein amine dehydrogenase"/>
    <property type="match status" value="2"/>
</dbReference>
<name>A0ABS7JJ02_9SPHN</name>
<dbReference type="InterPro" id="IPR011048">
    <property type="entry name" value="Haem_d1_sf"/>
</dbReference>
<feature type="compositionally biased region" description="Basic and acidic residues" evidence="1">
    <location>
        <begin position="42"/>
        <end position="53"/>
    </location>
</feature>
<evidence type="ECO:0000256" key="1">
    <source>
        <dbReference type="SAM" id="MobiDB-lite"/>
    </source>
</evidence>
<evidence type="ECO:0000313" key="2">
    <source>
        <dbReference type="EMBL" id="MBX7488990.1"/>
    </source>
</evidence>